<dbReference type="RefSeq" id="WP_140696039.1">
    <property type="nucleotide sequence ID" value="NZ_RCZG01000011.1"/>
</dbReference>
<keyword evidence="2" id="KW-1133">Transmembrane helix</keyword>
<keyword evidence="2" id="KW-0812">Transmembrane</keyword>
<dbReference type="EMBL" id="RCZG01000011">
    <property type="protein sequence ID" value="TPG31758.1"/>
    <property type="molecule type" value="Genomic_DNA"/>
</dbReference>
<keyword evidence="2" id="KW-0472">Membrane</keyword>
<dbReference type="Proteomes" id="UP000320095">
    <property type="component" value="Unassembled WGS sequence"/>
</dbReference>
<proteinExistence type="predicted"/>
<name>A0A502E1U2_9MYCO</name>
<comment type="caution">
    <text evidence="4">The sequence shown here is derived from an EMBL/GenBank/DDBJ whole genome shotgun (WGS) entry which is preliminary data.</text>
</comment>
<organism evidence="4 5">
    <name type="scientific">Mycolicibacterium hodleri</name>
    <dbReference type="NCBI Taxonomy" id="49897"/>
    <lineage>
        <taxon>Bacteria</taxon>
        <taxon>Bacillati</taxon>
        <taxon>Actinomycetota</taxon>
        <taxon>Actinomycetes</taxon>
        <taxon>Mycobacteriales</taxon>
        <taxon>Mycobacteriaceae</taxon>
        <taxon>Mycolicibacterium</taxon>
    </lineage>
</organism>
<feature type="transmembrane region" description="Helical" evidence="2">
    <location>
        <begin position="102"/>
        <end position="123"/>
    </location>
</feature>
<dbReference type="Pfam" id="PF10708">
    <property type="entry name" value="DUF2510"/>
    <property type="match status" value="1"/>
</dbReference>
<feature type="compositionally biased region" description="Basic and acidic residues" evidence="1">
    <location>
        <begin position="1"/>
        <end position="11"/>
    </location>
</feature>
<evidence type="ECO:0000313" key="5">
    <source>
        <dbReference type="Proteomes" id="UP000320095"/>
    </source>
</evidence>
<feature type="compositionally biased region" description="Low complexity" evidence="1">
    <location>
        <begin position="18"/>
        <end position="52"/>
    </location>
</feature>
<feature type="domain" description="DUF2510" evidence="3">
    <location>
        <begin position="54"/>
        <end position="83"/>
    </location>
</feature>
<evidence type="ECO:0000313" key="4">
    <source>
        <dbReference type="EMBL" id="TPG31758.1"/>
    </source>
</evidence>
<evidence type="ECO:0000259" key="3">
    <source>
        <dbReference type="Pfam" id="PF10708"/>
    </source>
</evidence>
<dbReference type="InterPro" id="IPR018929">
    <property type="entry name" value="DUF2510"/>
</dbReference>
<sequence length="131" mass="14157">MGATQNDRDSDSYDAELSATSPAYYPTTPIPPTSETVTYPTYSTPSAPATPANWYPDPHSPGILRYWDGIQWTEHRSAAAPSATATVYNNVVVPRGGGNGEVAIHLVLTILTCGAWLPIWLIIEIIKAVTR</sequence>
<dbReference type="AlphaFoldDB" id="A0A502E1U2"/>
<feature type="region of interest" description="Disordered" evidence="1">
    <location>
        <begin position="1"/>
        <end position="54"/>
    </location>
</feature>
<reference evidence="4 5" key="1">
    <citation type="journal article" date="2019" name="Environ. Microbiol.">
        <title>Species interactions and distinct microbial communities in high Arctic permafrost affected cryosols are associated with the CH4 and CO2 gas fluxes.</title>
        <authorList>
            <person name="Altshuler I."/>
            <person name="Hamel J."/>
            <person name="Turney S."/>
            <person name="Magnuson E."/>
            <person name="Levesque R."/>
            <person name="Greer C."/>
            <person name="Whyte L.G."/>
        </authorList>
    </citation>
    <scope>NUCLEOTIDE SEQUENCE [LARGE SCALE GENOMIC DNA]</scope>
    <source>
        <strain evidence="4 5">S5.20</strain>
    </source>
</reference>
<protein>
    <submittedName>
        <fullName evidence="4">DUF2510 domain-containing protein</fullName>
    </submittedName>
</protein>
<evidence type="ECO:0000256" key="2">
    <source>
        <dbReference type="SAM" id="Phobius"/>
    </source>
</evidence>
<evidence type="ECO:0000256" key="1">
    <source>
        <dbReference type="SAM" id="MobiDB-lite"/>
    </source>
</evidence>
<keyword evidence="5" id="KW-1185">Reference proteome</keyword>
<gene>
    <name evidence="4" type="ORF">EAH80_22830</name>
</gene>
<accession>A0A502E1U2</accession>
<dbReference type="OrthoDB" id="4727482at2"/>